<keyword evidence="3 4" id="KW-0560">Oxidoreductase</keyword>
<name>A0ABN1LBV1_9ALTE</name>
<dbReference type="Pfam" id="PF00255">
    <property type="entry name" value="GSHPx"/>
    <property type="match status" value="1"/>
</dbReference>
<evidence type="ECO:0000256" key="2">
    <source>
        <dbReference type="ARBA" id="ARBA00022559"/>
    </source>
</evidence>
<evidence type="ECO:0000313" key="7">
    <source>
        <dbReference type="Proteomes" id="UP001500359"/>
    </source>
</evidence>
<dbReference type="SUPFAM" id="SSF52833">
    <property type="entry name" value="Thioredoxin-like"/>
    <property type="match status" value="1"/>
</dbReference>
<dbReference type="PROSITE" id="PS51355">
    <property type="entry name" value="GLUTATHIONE_PEROXID_3"/>
    <property type="match status" value="1"/>
</dbReference>
<evidence type="ECO:0000313" key="6">
    <source>
        <dbReference type="EMBL" id="GAA0851839.1"/>
    </source>
</evidence>
<dbReference type="InterPro" id="IPR000889">
    <property type="entry name" value="Glutathione_peroxidase"/>
</dbReference>
<dbReference type="PROSITE" id="PS00460">
    <property type="entry name" value="GLUTATHIONE_PEROXID_1"/>
    <property type="match status" value="1"/>
</dbReference>
<dbReference type="PANTHER" id="PTHR11592">
    <property type="entry name" value="GLUTATHIONE PEROXIDASE"/>
    <property type="match status" value="1"/>
</dbReference>
<comment type="caution">
    <text evidence="6">The sequence shown here is derived from an EMBL/GenBank/DDBJ whole genome shotgun (WGS) entry which is preliminary data.</text>
</comment>
<dbReference type="Gene3D" id="3.40.30.10">
    <property type="entry name" value="Glutaredoxin"/>
    <property type="match status" value="1"/>
</dbReference>
<gene>
    <name evidence="6" type="ORF">GCM10009114_00190</name>
</gene>
<dbReference type="PRINTS" id="PR01011">
    <property type="entry name" value="GLUTPROXDASE"/>
</dbReference>
<reference evidence="6 7" key="1">
    <citation type="journal article" date="2019" name="Int. J. Syst. Evol. Microbiol.">
        <title>The Global Catalogue of Microorganisms (GCM) 10K type strain sequencing project: providing services to taxonomists for standard genome sequencing and annotation.</title>
        <authorList>
            <consortium name="The Broad Institute Genomics Platform"/>
            <consortium name="The Broad Institute Genome Sequencing Center for Infectious Disease"/>
            <person name="Wu L."/>
            <person name="Ma J."/>
        </authorList>
    </citation>
    <scope>NUCLEOTIDE SEQUENCE [LARGE SCALE GENOMIC DNA]</scope>
    <source>
        <strain evidence="6 7">JCM 15896</strain>
    </source>
</reference>
<feature type="signal peptide" evidence="5">
    <location>
        <begin position="1"/>
        <end position="19"/>
    </location>
</feature>
<dbReference type="Proteomes" id="UP001500359">
    <property type="component" value="Unassembled WGS sequence"/>
</dbReference>
<evidence type="ECO:0000256" key="3">
    <source>
        <dbReference type="ARBA" id="ARBA00023002"/>
    </source>
</evidence>
<dbReference type="PIRSF" id="PIRSF000303">
    <property type="entry name" value="Glutathion_perox"/>
    <property type="match status" value="1"/>
</dbReference>
<keyword evidence="2 4" id="KW-0575">Peroxidase</keyword>
<dbReference type="RefSeq" id="WP_343855516.1">
    <property type="nucleotide sequence ID" value="NZ_BAAAFD010000001.1"/>
</dbReference>
<dbReference type="CDD" id="cd00340">
    <property type="entry name" value="GSH_Peroxidase"/>
    <property type="match status" value="1"/>
</dbReference>
<dbReference type="InterPro" id="IPR036249">
    <property type="entry name" value="Thioredoxin-like_sf"/>
</dbReference>
<dbReference type="GO" id="GO:0004601">
    <property type="term" value="F:peroxidase activity"/>
    <property type="evidence" value="ECO:0007669"/>
    <property type="project" value="UniProtKB-KW"/>
</dbReference>
<protein>
    <recommendedName>
        <fullName evidence="4">Glutathione peroxidase</fullName>
    </recommendedName>
</protein>
<dbReference type="EMBL" id="BAAAFD010000001">
    <property type="protein sequence ID" value="GAA0851839.1"/>
    <property type="molecule type" value="Genomic_DNA"/>
</dbReference>
<feature type="chain" id="PRO_5045391452" description="Glutathione peroxidase" evidence="5">
    <location>
        <begin position="20"/>
        <end position="180"/>
    </location>
</feature>
<proteinExistence type="inferred from homology"/>
<organism evidence="6 7">
    <name type="scientific">Aliiglaciecola litoralis</name>
    <dbReference type="NCBI Taxonomy" id="582857"/>
    <lineage>
        <taxon>Bacteria</taxon>
        <taxon>Pseudomonadati</taxon>
        <taxon>Pseudomonadota</taxon>
        <taxon>Gammaproteobacteria</taxon>
        <taxon>Alteromonadales</taxon>
        <taxon>Alteromonadaceae</taxon>
        <taxon>Aliiglaciecola</taxon>
    </lineage>
</organism>
<comment type="similarity">
    <text evidence="1 4">Belongs to the glutathione peroxidase family.</text>
</comment>
<evidence type="ECO:0000256" key="1">
    <source>
        <dbReference type="ARBA" id="ARBA00006926"/>
    </source>
</evidence>
<dbReference type="PANTHER" id="PTHR11592:SF44">
    <property type="entry name" value="GLUTATHIONE PEROXIDASE"/>
    <property type="match status" value="1"/>
</dbReference>
<accession>A0ABN1LBV1</accession>
<evidence type="ECO:0000256" key="4">
    <source>
        <dbReference type="RuleBase" id="RU000499"/>
    </source>
</evidence>
<keyword evidence="5" id="KW-0732">Signal</keyword>
<evidence type="ECO:0000256" key="5">
    <source>
        <dbReference type="SAM" id="SignalP"/>
    </source>
</evidence>
<sequence>MKKLLLLTALLLTPLFASANECPDVLKFMKRKLNSQDTVNMCSEYKGKTLLIVNTASYCGFTPQFEGLESLYSQYKDQGFVVLGFPSHDFNQEDKDEGKTAELCELTYGVKFPMFEAIAVRGDDADPLYRMLAKKSGTTPKWNFYKYLVDKNGNVVDAYSSRTKPTDKDFVKDIEKALAI</sequence>
<keyword evidence="7" id="KW-1185">Reference proteome</keyword>
<dbReference type="InterPro" id="IPR029759">
    <property type="entry name" value="GPX_AS"/>
</dbReference>